<dbReference type="AlphaFoldDB" id="A0A3M7S3M5"/>
<proteinExistence type="predicted"/>
<gene>
    <name evidence="2" type="ORF">BpHYR1_041113</name>
</gene>
<keyword evidence="3" id="KW-1185">Reference proteome</keyword>
<comment type="caution">
    <text evidence="2">The sequence shown here is derived from an EMBL/GenBank/DDBJ whole genome shotgun (WGS) entry which is preliminary data.</text>
</comment>
<keyword evidence="1" id="KW-0472">Membrane</keyword>
<keyword evidence="1" id="KW-0812">Transmembrane</keyword>
<evidence type="ECO:0000313" key="3">
    <source>
        <dbReference type="Proteomes" id="UP000276133"/>
    </source>
</evidence>
<feature type="transmembrane region" description="Helical" evidence="1">
    <location>
        <begin position="6"/>
        <end position="31"/>
    </location>
</feature>
<name>A0A3M7S3M5_BRAPC</name>
<accession>A0A3M7S3M5</accession>
<sequence length="104" mass="12944">MTKKIILIFWLKLLIILFIIMLCFKFSYVYIASKQINPQKYRMIIKSKYFDNFFKSWKPDTQFKIEGYLSVIFRILFHFCDSEFNYVRRTFIQIKNPQILWNFK</sequence>
<dbReference type="EMBL" id="REGN01002089">
    <property type="protein sequence ID" value="RNA30404.1"/>
    <property type="molecule type" value="Genomic_DNA"/>
</dbReference>
<reference evidence="2 3" key="1">
    <citation type="journal article" date="2018" name="Sci. Rep.">
        <title>Genomic signatures of local adaptation to the degree of environmental predictability in rotifers.</title>
        <authorList>
            <person name="Franch-Gras L."/>
            <person name="Hahn C."/>
            <person name="Garcia-Roger E.M."/>
            <person name="Carmona M.J."/>
            <person name="Serra M."/>
            <person name="Gomez A."/>
        </authorList>
    </citation>
    <scope>NUCLEOTIDE SEQUENCE [LARGE SCALE GENOMIC DNA]</scope>
    <source>
        <strain evidence="2">HYR1</strain>
    </source>
</reference>
<protein>
    <submittedName>
        <fullName evidence="2">Uncharacterized protein</fullName>
    </submittedName>
</protein>
<evidence type="ECO:0000313" key="2">
    <source>
        <dbReference type="EMBL" id="RNA30404.1"/>
    </source>
</evidence>
<dbReference type="Proteomes" id="UP000276133">
    <property type="component" value="Unassembled WGS sequence"/>
</dbReference>
<keyword evidence="1" id="KW-1133">Transmembrane helix</keyword>
<evidence type="ECO:0000256" key="1">
    <source>
        <dbReference type="SAM" id="Phobius"/>
    </source>
</evidence>
<organism evidence="2 3">
    <name type="scientific">Brachionus plicatilis</name>
    <name type="common">Marine rotifer</name>
    <name type="synonym">Brachionus muelleri</name>
    <dbReference type="NCBI Taxonomy" id="10195"/>
    <lineage>
        <taxon>Eukaryota</taxon>
        <taxon>Metazoa</taxon>
        <taxon>Spiralia</taxon>
        <taxon>Gnathifera</taxon>
        <taxon>Rotifera</taxon>
        <taxon>Eurotatoria</taxon>
        <taxon>Monogononta</taxon>
        <taxon>Pseudotrocha</taxon>
        <taxon>Ploima</taxon>
        <taxon>Brachionidae</taxon>
        <taxon>Brachionus</taxon>
    </lineage>
</organism>